<organism evidence="1 2">
    <name type="scientific">Kitasatospora paranensis</name>
    <dbReference type="NCBI Taxonomy" id="258053"/>
    <lineage>
        <taxon>Bacteria</taxon>
        <taxon>Bacillati</taxon>
        <taxon>Actinomycetota</taxon>
        <taxon>Actinomycetes</taxon>
        <taxon>Kitasatosporales</taxon>
        <taxon>Streptomycetaceae</taxon>
        <taxon>Kitasatospora</taxon>
    </lineage>
</organism>
<evidence type="ECO:0000313" key="2">
    <source>
        <dbReference type="Proteomes" id="UP001596435"/>
    </source>
</evidence>
<dbReference type="Proteomes" id="UP001596435">
    <property type="component" value="Unassembled WGS sequence"/>
</dbReference>
<gene>
    <name evidence="1" type="ORF">ACFQMG_32870</name>
</gene>
<name>A0ABW2G6Z4_9ACTN</name>
<evidence type="ECO:0000313" key="1">
    <source>
        <dbReference type="EMBL" id="MFC7184357.1"/>
    </source>
</evidence>
<protein>
    <recommendedName>
        <fullName evidence="3">DUF35 domain-containing protein</fullName>
    </recommendedName>
</protein>
<comment type="caution">
    <text evidence="1">The sequence shown here is derived from an EMBL/GenBank/DDBJ whole genome shotgun (WGS) entry which is preliminary data.</text>
</comment>
<reference evidence="2" key="1">
    <citation type="journal article" date="2019" name="Int. J. Syst. Evol. Microbiol.">
        <title>The Global Catalogue of Microorganisms (GCM) 10K type strain sequencing project: providing services to taxonomists for standard genome sequencing and annotation.</title>
        <authorList>
            <consortium name="The Broad Institute Genomics Platform"/>
            <consortium name="The Broad Institute Genome Sequencing Center for Infectious Disease"/>
            <person name="Wu L."/>
            <person name="Ma J."/>
        </authorList>
    </citation>
    <scope>NUCLEOTIDE SEQUENCE [LARGE SCALE GENOMIC DNA]</scope>
    <source>
        <strain evidence="2">CGMCC 1.12859</strain>
    </source>
</reference>
<accession>A0ABW2G6Z4</accession>
<sequence length="127" mass="13615">MNHGFDTRTSPVPTAAAPEPEAVLLLGRCRWCRAVTQSYRLLCPACGAEGMDEVASRGLGIVRCVGALARTADLVHRVRQSCTITLDEGLRIPAVVTAERYDRIPIGARVRLTALAPGSGTAEFRLV</sequence>
<dbReference type="RefSeq" id="WP_345708770.1">
    <property type="nucleotide sequence ID" value="NZ_BAABKV010000001.1"/>
</dbReference>
<keyword evidence="2" id="KW-1185">Reference proteome</keyword>
<proteinExistence type="predicted"/>
<dbReference type="InterPro" id="IPR012340">
    <property type="entry name" value="NA-bd_OB-fold"/>
</dbReference>
<evidence type="ECO:0008006" key="3">
    <source>
        <dbReference type="Google" id="ProtNLM"/>
    </source>
</evidence>
<dbReference type="SUPFAM" id="SSF50249">
    <property type="entry name" value="Nucleic acid-binding proteins"/>
    <property type="match status" value="1"/>
</dbReference>
<dbReference type="EMBL" id="JBHTAJ010000098">
    <property type="protein sequence ID" value="MFC7184357.1"/>
    <property type="molecule type" value="Genomic_DNA"/>
</dbReference>